<dbReference type="Proteomes" id="UP001328107">
    <property type="component" value="Unassembled WGS sequence"/>
</dbReference>
<protein>
    <submittedName>
        <fullName evidence="2">Uncharacterized protein</fullName>
    </submittedName>
</protein>
<gene>
    <name evidence="2" type="ORF">PMAYCL1PPCAC_09702</name>
</gene>
<sequence length="121" mass="13505">MRVRAVREDSEREQKRLKISAPSAHPEATLPLAGLHRALALNLPQDLVVTARQIDSYNNIKDQTSFTHPSFPFSPAPRKKSSERMAPARSFLRYLGVSGTSQTMNSEKTSGGIEERRRGES</sequence>
<feature type="non-terminal residue" evidence="2">
    <location>
        <position position="121"/>
    </location>
</feature>
<feature type="region of interest" description="Disordered" evidence="1">
    <location>
        <begin position="61"/>
        <end position="121"/>
    </location>
</feature>
<evidence type="ECO:0000256" key="1">
    <source>
        <dbReference type="SAM" id="MobiDB-lite"/>
    </source>
</evidence>
<name>A0AAN4ZJD5_9BILA</name>
<dbReference type="EMBL" id="BTRK01000002">
    <property type="protein sequence ID" value="GMR39508.1"/>
    <property type="molecule type" value="Genomic_DNA"/>
</dbReference>
<comment type="caution">
    <text evidence="2">The sequence shown here is derived from an EMBL/GenBank/DDBJ whole genome shotgun (WGS) entry which is preliminary data.</text>
</comment>
<organism evidence="2 3">
    <name type="scientific">Pristionchus mayeri</name>
    <dbReference type="NCBI Taxonomy" id="1317129"/>
    <lineage>
        <taxon>Eukaryota</taxon>
        <taxon>Metazoa</taxon>
        <taxon>Ecdysozoa</taxon>
        <taxon>Nematoda</taxon>
        <taxon>Chromadorea</taxon>
        <taxon>Rhabditida</taxon>
        <taxon>Rhabditina</taxon>
        <taxon>Diplogasteromorpha</taxon>
        <taxon>Diplogasteroidea</taxon>
        <taxon>Neodiplogasteridae</taxon>
        <taxon>Pristionchus</taxon>
    </lineage>
</organism>
<keyword evidence="3" id="KW-1185">Reference proteome</keyword>
<evidence type="ECO:0000313" key="3">
    <source>
        <dbReference type="Proteomes" id="UP001328107"/>
    </source>
</evidence>
<proteinExistence type="predicted"/>
<feature type="compositionally biased region" description="Polar residues" evidence="1">
    <location>
        <begin position="98"/>
        <end position="109"/>
    </location>
</feature>
<accession>A0AAN4ZJD5</accession>
<reference evidence="3" key="1">
    <citation type="submission" date="2022-10" db="EMBL/GenBank/DDBJ databases">
        <title>Genome assembly of Pristionchus species.</title>
        <authorList>
            <person name="Yoshida K."/>
            <person name="Sommer R.J."/>
        </authorList>
    </citation>
    <scope>NUCLEOTIDE SEQUENCE [LARGE SCALE GENOMIC DNA]</scope>
    <source>
        <strain evidence="3">RS5460</strain>
    </source>
</reference>
<dbReference type="AlphaFoldDB" id="A0AAN4ZJD5"/>
<evidence type="ECO:0000313" key="2">
    <source>
        <dbReference type="EMBL" id="GMR39508.1"/>
    </source>
</evidence>